<reference evidence="2" key="1">
    <citation type="submission" date="2012-06" db="EMBL/GenBank/DDBJ databases">
        <title>Complete sequence of chromosome of Desulfomonile tiedjei DSM 6799.</title>
        <authorList>
            <person name="Lucas S."/>
            <person name="Copeland A."/>
            <person name="Lapidus A."/>
            <person name="Glavina del Rio T."/>
            <person name="Dalin E."/>
            <person name="Tice H."/>
            <person name="Bruce D."/>
            <person name="Goodwin L."/>
            <person name="Pitluck S."/>
            <person name="Peters L."/>
            <person name="Ovchinnikova G."/>
            <person name="Zeytun A."/>
            <person name="Lu M."/>
            <person name="Kyrpides N."/>
            <person name="Mavromatis K."/>
            <person name="Ivanova N."/>
            <person name="Brettin T."/>
            <person name="Detter J.C."/>
            <person name="Han C."/>
            <person name="Larimer F."/>
            <person name="Land M."/>
            <person name="Hauser L."/>
            <person name="Markowitz V."/>
            <person name="Cheng J.-F."/>
            <person name="Hugenholtz P."/>
            <person name="Woyke T."/>
            <person name="Wu D."/>
            <person name="Spring S."/>
            <person name="Schroeder M."/>
            <person name="Brambilla E."/>
            <person name="Klenk H.-P."/>
            <person name="Eisen J.A."/>
        </authorList>
    </citation>
    <scope>NUCLEOTIDE SEQUENCE [LARGE SCALE GENOMIC DNA]</scope>
    <source>
        <strain evidence="2">ATCC 49306 / DSM 6799 / DCB-1</strain>
    </source>
</reference>
<protein>
    <submittedName>
        <fullName evidence="1">Uncharacterized protein</fullName>
    </submittedName>
</protein>
<dbReference type="KEGG" id="dti:Desti_5094"/>
<dbReference type="EMBL" id="CP003360">
    <property type="protein sequence ID" value="AFM27704.1"/>
    <property type="molecule type" value="Genomic_DNA"/>
</dbReference>
<dbReference type="STRING" id="706587.Desti_5094"/>
<dbReference type="Proteomes" id="UP000006055">
    <property type="component" value="Chromosome"/>
</dbReference>
<gene>
    <name evidence="1" type="ordered locus">Desti_5094</name>
</gene>
<dbReference type="HOGENOM" id="CLU_2896820_0_0_7"/>
<accession>I4CDR3</accession>
<sequence>MPFDKVTDNYAPHRDLAADYEKAKSGSRSLEQQTYNLDRDYQHFVEYLKLSVLMLHAVLVVI</sequence>
<evidence type="ECO:0000313" key="2">
    <source>
        <dbReference type="Proteomes" id="UP000006055"/>
    </source>
</evidence>
<name>I4CDR3_DESTA</name>
<organism evidence="1 2">
    <name type="scientific">Desulfomonile tiedjei (strain ATCC 49306 / DSM 6799 / DCB-1)</name>
    <dbReference type="NCBI Taxonomy" id="706587"/>
    <lineage>
        <taxon>Bacteria</taxon>
        <taxon>Pseudomonadati</taxon>
        <taxon>Thermodesulfobacteriota</taxon>
        <taxon>Desulfomonilia</taxon>
        <taxon>Desulfomonilales</taxon>
        <taxon>Desulfomonilaceae</taxon>
        <taxon>Desulfomonile</taxon>
    </lineage>
</organism>
<keyword evidence="2" id="KW-1185">Reference proteome</keyword>
<dbReference type="AlphaFoldDB" id="I4CDR3"/>
<proteinExistence type="predicted"/>
<evidence type="ECO:0000313" key="1">
    <source>
        <dbReference type="EMBL" id="AFM27704.1"/>
    </source>
</evidence>